<dbReference type="GO" id="GO:0016020">
    <property type="term" value="C:membrane"/>
    <property type="evidence" value="ECO:0007669"/>
    <property type="project" value="UniProtKB-SubCell"/>
</dbReference>
<protein>
    <recommendedName>
        <fullName evidence="8">Pmr5/Cas1p GDSL/SGNH-like acyl-esterase family protein</fullName>
    </recommendedName>
</protein>
<gene>
    <name evidence="6" type="ORF">HPP92_026153</name>
</gene>
<name>A0A835PFV4_VANPL</name>
<organism evidence="6 7">
    <name type="scientific">Vanilla planifolia</name>
    <name type="common">Vanilla</name>
    <dbReference type="NCBI Taxonomy" id="51239"/>
    <lineage>
        <taxon>Eukaryota</taxon>
        <taxon>Viridiplantae</taxon>
        <taxon>Streptophyta</taxon>
        <taxon>Embryophyta</taxon>
        <taxon>Tracheophyta</taxon>
        <taxon>Spermatophyta</taxon>
        <taxon>Magnoliopsida</taxon>
        <taxon>Liliopsida</taxon>
        <taxon>Asparagales</taxon>
        <taxon>Orchidaceae</taxon>
        <taxon>Vanilloideae</taxon>
        <taxon>Vanilleae</taxon>
        <taxon>Vanilla</taxon>
    </lineage>
</organism>
<dbReference type="EMBL" id="JADCNM010000053">
    <property type="protein sequence ID" value="KAG0451635.1"/>
    <property type="molecule type" value="Genomic_DNA"/>
</dbReference>
<dbReference type="GO" id="GO:0045492">
    <property type="term" value="P:xylan biosynthetic process"/>
    <property type="evidence" value="ECO:0007669"/>
    <property type="project" value="TreeGrafter"/>
</dbReference>
<dbReference type="OrthoDB" id="767975at2759"/>
<keyword evidence="2 5" id="KW-0812">Transmembrane</keyword>
<sequence length="347" mass="37815">MVAAAQLGVLAACVVLFVPMGMAGWHLSRNKMLFFSGALFITLAIGVHLAPYFPAASQFLLSSLSPSKAPKLPFRSPSCISLLHDVSFFPPDAPSSFDWAPTLSRVVDCGFQKISRDDAGVLLNGSWVLVAGDSQARLFVLAFLGLFLDSSAMEAVEGDLFRRHSDYKNMIPEYGMKLDFLWSPFESNLTSVLRQIRGGPRFPEILVAGSGLWHMLHINNASEYGGALASVRSSGAALASPLSSGLAMQPPHMFWLGMPTLVNSMLNTEEKKEKMNRMVSEAYGHEVDGSGMLMQSGGPFMLLDIGSLTQRCGNQCTSDGMHYDKIIYEAALHIMLNALLVESQQWI</sequence>
<evidence type="ECO:0000256" key="5">
    <source>
        <dbReference type="SAM" id="Phobius"/>
    </source>
</evidence>
<dbReference type="GO" id="GO:0016407">
    <property type="term" value="F:acetyltransferase activity"/>
    <property type="evidence" value="ECO:0007669"/>
    <property type="project" value="TreeGrafter"/>
</dbReference>
<comment type="subcellular location">
    <subcellularLocation>
        <location evidence="1">Membrane</location>
    </subcellularLocation>
</comment>
<dbReference type="AlphaFoldDB" id="A0A835PFV4"/>
<comment type="caution">
    <text evidence="6">The sequence shown here is derived from an EMBL/GenBank/DDBJ whole genome shotgun (WGS) entry which is preliminary data.</text>
</comment>
<dbReference type="PANTHER" id="PTHR13533:SF31">
    <property type="entry name" value="PROTEIN ALTERED XYLOGLUCAN 9"/>
    <property type="match status" value="1"/>
</dbReference>
<keyword evidence="4 5" id="KW-0472">Membrane</keyword>
<feature type="transmembrane region" description="Helical" evidence="5">
    <location>
        <begin position="33"/>
        <end position="53"/>
    </location>
</feature>
<evidence type="ECO:0000256" key="2">
    <source>
        <dbReference type="ARBA" id="ARBA00022692"/>
    </source>
</evidence>
<evidence type="ECO:0000256" key="3">
    <source>
        <dbReference type="ARBA" id="ARBA00022989"/>
    </source>
</evidence>
<dbReference type="PANTHER" id="PTHR13533">
    <property type="entry name" value="N-ACETYLNEURAMINATE 9-O-ACETYLTRANSFERASE"/>
    <property type="match status" value="1"/>
</dbReference>
<evidence type="ECO:0000313" key="6">
    <source>
        <dbReference type="EMBL" id="KAG0451635.1"/>
    </source>
</evidence>
<evidence type="ECO:0000313" key="7">
    <source>
        <dbReference type="Proteomes" id="UP000639772"/>
    </source>
</evidence>
<reference evidence="6 7" key="1">
    <citation type="journal article" date="2020" name="Nat. Food">
        <title>A phased Vanilla planifolia genome enables genetic improvement of flavour and production.</title>
        <authorList>
            <person name="Hasing T."/>
            <person name="Tang H."/>
            <person name="Brym M."/>
            <person name="Khazi F."/>
            <person name="Huang T."/>
            <person name="Chambers A.H."/>
        </authorList>
    </citation>
    <scope>NUCLEOTIDE SEQUENCE [LARGE SCALE GENOMIC DNA]</scope>
    <source>
        <tissue evidence="6">Leaf</tissue>
    </source>
</reference>
<evidence type="ECO:0000256" key="4">
    <source>
        <dbReference type="ARBA" id="ARBA00023136"/>
    </source>
</evidence>
<dbReference type="GO" id="GO:0005794">
    <property type="term" value="C:Golgi apparatus"/>
    <property type="evidence" value="ECO:0007669"/>
    <property type="project" value="UniProtKB-ARBA"/>
</dbReference>
<proteinExistence type="predicted"/>
<evidence type="ECO:0000256" key="1">
    <source>
        <dbReference type="ARBA" id="ARBA00004370"/>
    </source>
</evidence>
<dbReference type="Proteomes" id="UP000639772">
    <property type="component" value="Unassembled WGS sequence"/>
</dbReference>
<accession>A0A835PFV4</accession>
<evidence type="ECO:0008006" key="8">
    <source>
        <dbReference type="Google" id="ProtNLM"/>
    </source>
</evidence>
<keyword evidence="3 5" id="KW-1133">Transmembrane helix</keyword>